<dbReference type="RefSeq" id="WP_152212443.1">
    <property type="nucleotide sequence ID" value="NZ_WFLN01000005.1"/>
</dbReference>
<dbReference type="Gene3D" id="3.90.226.10">
    <property type="entry name" value="2-enoyl-CoA Hydratase, Chain A, domain 1"/>
    <property type="match status" value="1"/>
</dbReference>
<dbReference type="Pfam" id="PF03572">
    <property type="entry name" value="Peptidase_S41"/>
    <property type="match status" value="1"/>
</dbReference>
<dbReference type="SUPFAM" id="SSF52096">
    <property type="entry name" value="ClpP/crotonase"/>
    <property type="match status" value="1"/>
</dbReference>
<feature type="domain" description="Tail specific protease" evidence="1">
    <location>
        <begin position="360"/>
        <end position="547"/>
    </location>
</feature>
<accession>A0A833JE73</accession>
<dbReference type="InterPro" id="IPR029045">
    <property type="entry name" value="ClpP/crotonase-like_dom_sf"/>
</dbReference>
<proteinExistence type="predicted"/>
<reference evidence="2 3" key="1">
    <citation type="submission" date="2019-10" db="EMBL/GenBank/DDBJ databases">
        <title>New genus of Silvanigrellaceae.</title>
        <authorList>
            <person name="Pitt A."/>
            <person name="Hahn M.W."/>
        </authorList>
    </citation>
    <scope>NUCLEOTIDE SEQUENCE [LARGE SCALE GENOMIC DNA]</scope>
    <source>
        <strain evidence="2 3">33A1-SZDP</strain>
    </source>
</reference>
<name>A0A833JE73_9BACT</name>
<dbReference type="GO" id="GO:0008236">
    <property type="term" value="F:serine-type peptidase activity"/>
    <property type="evidence" value="ECO:0007669"/>
    <property type="project" value="InterPro"/>
</dbReference>
<dbReference type="InterPro" id="IPR005151">
    <property type="entry name" value="Tail-specific_protease"/>
</dbReference>
<dbReference type="Proteomes" id="UP000442694">
    <property type="component" value="Unassembled WGS sequence"/>
</dbReference>
<keyword evidence="3" id="KW-1185">Reference proteome</keyword>
<dbReference type="AlphaFoldDB" id="A0A833JE73"/>
<dbReference type="GO" id="GO:0004175">
    <property type="term" value="F:endopeptidase activity"/>
    <property type="evidence" value="ECO:0007669"/>
    <property type="project" value="TreeGrafter"/>
</dbReference>
<comment type="caution">
    <text evidence="2">The sequence shown here is derived from an EMBL/GenBank/DDBJ whole genome shotgun (WGS) entry which is preliminary data.</text>
</comment>
<sequence length="648" mass="73487">MIKLKKSILLSSLILITACQKSDKDISNDLLNQLNKTNIPVNENDKKWGLPELTLEEKKNLISSVQIVFNDYYVNRNQKKKEFNYDAIIEANKLNESMDSATLLKNTMSIFFNIKDLHTGFIYPVPARCYTGGFPLTVGLAYENNQEKLIISAKLLKELNPKIANEKEIDDYKAIEAGDEILTIRNVGIEGFENQEIYANNALNLVGAVGRGANPEAFNSRAAQRFFSRSGRYIKIPEGKFTLKVKKVSDGRIVSYTFPWLSYFSNEVICADYAASKKNKGREKQNDLLESNNNAITNNKKVEEFFVKDFYTVGSNSGNIQKKIVQFKNKSFAVIRLNMFIPDGNFDYSDYLTAREYINSEVNDIRNFIEQNKNNIDGVLFDVRSNGGGFGSFPQLIANAFTHQFVSNMSVRPIVSKVNRDTFYNLEMARYFSRLNTVDPLAKPMLSTVEEMDKYLNDIAYEDQIKNRNLILAPADRYDGDENDALPDTYKKDTTDILKPILTDKPIAVLSNSNCYSACDVFVSLFKDYKIAKIFGTMKQTGGGGANVIEWGDFLKPVVIDANGTKSSIIPNGKPLPRGSEIRFAWNKIFRHNAANEKERYIEGSGVLSDFVYRQTSDDVLNNDRLVFQKIFADMADEKNSKGFYLNR</sequence>
<organism evidence="2 3">
    <name type="scientific">Fluviispira multicolorata</name>
    <dbReference type="NCBI Taxonomy" id="2654512"/>
    <lineage>
        <taxon>Bacteria</taxon>
        <taxon>Pseudomonadati</taxon>
        <taxon>Bdellovibrionota</taxon>
        <taxon>Oligoflexia</taxon>
        <taxon>Silvanigrellales</taxon>
        <taxon>Silvanigrellaceae</taxon>
        <taxon>Fluviispira</taxon>
    </lineage>
</organism>
<dbReference type="GO" id="GO:0006508">
    <property type="term" value="P:proteolysis"/>
    <property type="evidence" value="ECO:0007669"/>
    <property type="project" value="InterPro"/>
</dbReference>
<dbReference type="EMBL" id="WFLN01000005">
    <property type="protein sequence ID" value="KAB8032204.1"/>
    <property type="molecule type" value="Genomic_DNA"/>
</dbReference>
<dbReference type="PANTHER" id="PTHR32060">
    <property type="entry name" value="TAIL-SPECIFIC PROTEASE"/>
    <property type="match status" value="1"/>
</dbReference>
<dbReference type="PANTHER" id="PTHR32060:SF22">
    <property type="entry name" value="CARBOXYL-TERMINAL-PROCESSING PEPTIDASE 3, CHLOROPLASTIC"/>
    <property type="match status" value="1"/>
</dbReference>
<dbReference type="PROSITE" id="PS51257">
    <property type="entry name" value="PROKAR_LIPOPROTEIN"/>
    <property type="match status" value="1"/>
</dbReference>
<evidence type="ECO:0000313" key="3">
    <source>
        <dbReference type="Proteomes" id="UP000442694"/>
    </source>
</evidence>
<gene>
    <name evidence="2" type="ORF">GCL57_06035</name>
</gene>
<protein>
    <recommendedName>
        <fullName evidence="1">Tail specific protease domain-containing protein</fullName>
    </recommendedName>
</protein>
<evidence type="ECO:0000313" key="2">
    <source>
        <dbReference type="EMBL" id="KAB8032204.1"/>
    </source>
</evidence>
<evidence type="ECO:0000259" key="1">
    <source>
        <dbReference type="Pfam" id="PF03572"/>
    </source>
</evidence>